<dbReference type="Pfam" id="PF09334">
    <property type="entry name" value="tRNA-synt_1g"/>
    <property type="match status" value="1"/>
</dbReference>
<dbReference type="GO" id="GO:0006431">
    <property type="term" value="P:methionyl-tRNA aminoacylation"/>
    <property type="evidence" value="ECO:0007669"/>
    <property type="project" value="TreeGrafter"/>
</dbReference>
<dbReference type="InterPro" id="IPR015413">
    <property type="entry name" value="Methionyl/Leucyl_tRNA_Synth"/>
</dbReference>
<dbReference type="AlphaFoldDB" id="A0AAV5NQZ5"/>
<name>A0AAV5NQZ5_9VIBR</name>
<keyword evidence="6 9" id="KW-0648">Protein biosynthesis</keyword>
<evidence type="ECO:0000256" key="2">
    <source>
        <dbReference type="ARBA" id="ARBA00022490"/>
    </source>
</evidence>
<keyword evidence="7 9" id="KW-0030">Aminoacyl-tRNA synthetase</keyword>
<dbReference type="InterPro" id="IPR029038">
    <property type="entry name" value="MetRS_Zn"/>
</dbReference>
<accession>A0AAV5NQZ5</accession>
<dbReference type="GO" id="GO:0005829">
    <property type="term" value="C:cytosol"/>
    <property type="evidence" value="ECO:0007669"/>
    <property type="project" value="TreeGrafter"/>
</dbReference>
<dbReference type="InterPro" id="IPR013096">
    <property type="entry name" value="Cupin_2"/>
</dbReference>
<evidence type="ECO:0000256" key="1">
    <source>
        <dbReference type="ARBA" id="ARBA00008258"/>
    </source>
</evidence>
<evidence type="ECO:0000256" key="5">
    <source>
        <dbReference type="ARBA" id="ARBA00022840"/>
    </source>
</evidence>
<dbReference type="Gene3D" id="2.20.28.20">
    <property type="entry name" value="Methionyl-tRNA synthetase, Zn-domain"/>
    <property type="match status" value="1"/>
</dbReference>
<keyword evidence="3 9" id="KW-0436">Ligase</keyword>
<keyword evidence="4 9" id="KW-0547">Nucleotide-binding</keyword>
<dbReference type="InterPro" id="IPR014710">
    <property type="entry name" value="RmlC-like_jellyroll"/>
</dbReference>
<dbReference type="EMBL" id="BSNX01000028">
    <property type="protein sequence ID" value="GLQ73041.1"/>
    <property type="molecule type" value="Genomic_DNA"/>
</dbReference>
<evidence type="ECO:0000256" key="7">
    <source>
        <dbReference type="ARBA" id="ARBA00023146"/>
    </source>
</evidence>
<dbReference type="InterPro" id="IPR001412">
    <property type="entry name" value="aa-tRNA-synth_I_CS"/>
</dbReference>
<evidence type="ECO:0000259" key="10">
    <source>
        <dbReference type="Pfam" id="PF07883"/>
    </source>
</evidence>
<dbReference type="InterPro" id="IPR011051">
    <property type="entry name" value="RmlC_Cupin_sf"/>
</dbReference>
<reference evidence="13" key="1">
    <citation type="journal article" date="2019" name="Int. J. Syst. Evol. Microbiol.">
        <title>The Global Catalogue of Microorganisms (GCM) 10K type strain sequencing project: providing services to taxonomists for standard genome sequencing and annotation.</title>
        <authorList>
            <consortium name="The Broad Institute Genomics Platform"/>
            <consortium name="The Broad Institute Genome Sequencing Center for Infectious Disease"/>
            <person name="Wu L."/>
            <person name="Ma J."/>
        </authorList>
    </citation>
    <scope>NUCLEOTIDE SEQUENCE [LARGE SCALE GENOMIC DNA]</scope>
    <source>
        <strain evidence="13">NBRC 15640</strain>
    </source>
</reference>
<keyword evidence="5 9" id="KW-0067">ATP-binding</keyword>
<evidence type="ECO:0000259" key="11">
    <source>
        <dbReference type="Pfam" id="PF09334"/>
    </source>
</evidence>
<dbReference type="InterPro" id="IPR014729">
    <property type="entry name" value="Rossmann-like_a/b/a_fold"/>
</dbReference>
<feature type="domain" description="Methionyl/Leucyl tRNA synthetase" evidence="11">
    <location>
        <begin position="126"/>
        <end position="514"/>
    </location>
</feature>
<proteinExistence type="inferred from homology"/>
<keyword evidence="2" id="KW-0963">Cytoplasm</keyword>
<evidence type="ECO:0000256" key="8">
    <source>
        <dbReference type="ARBA" id="ARBA00047364"/>
    </source>
</evidence>
<dbReference type="PANTHER" id="PTHR45765:SF1">
    <property type="entry name" value="METHIONINE--TRNA LIGASE, CYTOPLASMIC"/>
    <property type="match status" value="1"/>
</dbReference>
<dbReference type="Pfam" id="PF07883">
    <property type="entry name" value="Cupin_2"/>
    <property type="match status" value="1"/>
</dbReference>
<dbReference type="InterPro" id="IPR009080">
    <property type="entry name" value="tRNAsynth_Ia_anticodon-bd"/>
</dbReference>
<dbReference type="Gene3D" id="2.60.120.10">
    <property type="entry name" value="Jelly Rolls"/>
    <property type="match status" value="1"/>
</dbReference>
<dbReference type="PANTHER" id="PTHR45765">
    <property type="entry name" value="METHIONINE--TRNA LIGASE"/>
    <property type="match status" value="1"/>
</dbReference>
<evidence type="ECO:0000313" key="13">
    <source>
        <dbReference type="Proteomes" id="UP001156690"/>
    </source>
</evidence>
<keyword evidence="13" id="KW-1185">Reference proteome</keyword>
<evidence type="ECO:0000256" key="9">
    <source>
        <dbReference type="RuleBase" id="RU363039"/>
    </source>
</evidence>
<dbReference type="PROSITE" id="PS00178">
    <property type="entry name" value="AA_TRNA_LIGASE_I"/>
    <property type="match status" value="1"/>
</dbReference>
<dbReference type="InterPro" id="IPR023458">
    <property type="entry name" value="Met-tRNA_ligase_1"/>
</dbReference>
<dbReference type="SUPFAM" id="SSF51182">
    <property type="entry name" value="RmlC-like cupins"/>
    <property type="match status" value="1"/>
</dbReference>
<comment type="caution">
    <text evidence="12">The sequence shown here is derived from an EMBL/GenBank/DDBJ whole genome shotgun (WGS) entry which is preliminary data.</text>
</comment>
<dbReference type="GO" id="GO:0005524">
    <property type="term" value="F:ATP binding"/>
    <property type="evidence" value="ECO:0007669"/>
    <property type="project" value="UniProtKB-KW"/>
</dbReference>
<comment type="catalytic activity">
    <reaction evidence="8">
        <text>tRNA(Met) + L-methionine + ATP = L-methionyl-tRNA(Met) + AMP + diphosphate</text>
        <dbReference type="Rhea" id="RHEA:13481"/>
        <dbReference type="Rhea" id="RHEA-COMP:9667"/>
        <dbReference type="Rhea" id="RHEA-COMP:9698"/>
        <dbReference type="ChEBI" id="CHEBI:30616"/>
        <dbReference type="ChEBI" id="CHEBI:33019"/>
        <dbReference type="ChEBI" id="CHEBI:57844"/>
        <dbReference type="ChEBI" id="CHEBI:78442"/>
        <dbReference type="ChEBI" id="CHEBI:78530"/>
        <dbReference type="ChEBI" id="CHEBI:456215"/>
        <dbReference type="EC" id="6.1.1.10"/>
    </reaction>
</comment>
<dbReference type="Gene3D" id="1.10.730.10">
    <property type="entry name" value="Isoleucyl-tRNA Synthetase, Domain 1"/>
    <property type="match status" value="1"/>
</dbReference>
<dbReference type="Gene3D" id="3.40.50.620">
    <property type="entry name" value="HUPs"/>
    <property type="match status" value="1"/>
</dbReference>
<feature type="domain" description="Cupin type-2" evidence="10">
    <location>
        <begin position="39"/>
        <end position="97"/>
    </location>
</feature>
<dbReference type="GO" id="GO:0004825">
    <property type="term" value="F:methionine-tRNA ligase activity"/>
    <property type="evidence" value="ECO:0007669"/>
    <property type="project" value="UniProtKB-EC"/>
</dbReference>
<dbReference type="SUPFAM" id="SSF52374">
    <property type="entry name" value="Nucleotidylyl transferase"/>
    <property type="match status" value="1"/>
</dbReference>
<sequence>MSIMKKAKLTEEFRAYGLSCTKLFPVDSFPAKTPFGSMVCRLSAGESSTPHNHHEFEVFRILEGKGTVTSGSHTIEVEAGEIVYLDAFDSHYVTNTSRLSELVFEATWWEDLTKLPKTQRKLPAKHLVTATPPTPNGDLHVGHLSGPFLAADIYKRFLTMNDAEGHYLTGVDTNQTYVELKAVKSDISPQQVDKSFGEQIHQTLAKAGVTPDAYYHPANIDNYNQQVQTFFQTLLDRDLLVLKESDALFCADYGNYLHEAWVSGECSYCGSGSDGNACEQCGRPNNVTDLKNPKTKLTGRDPKQGTVKQFVFPLSRFESRLKEYYSRVEMTPHISMLVHQMLEDGLPDIPITHQSSWGVPVPVKGFEDQIIYVWAEMVVGYLIGSAQVFDGSDQARPYHQWVDDGTSLAQFFGFDNSWYHAVLFPALFMALNDTPKLADKFVTNEFLLLDGSKFSTSRNHLIWAKDLLESHDKEAVRLYLALVRPETSQTNFESKGFERWYEQTLLGSWQSTINDVLSEVSLQFDGNIPNPGGWSSDHQLFFNQMSHELDAAYNHFNSASFSTSSVMQGADNMFRSLARLMTLDTHLKESDVFYDTLRTSVAIKVAGLKTIATVLSPIAPEFAQKLWRAIGLSGSPVWADSPSFADEGAKIQPVNREWFPSLEGARGGE</sequence>
<evidence type="ECO:0008006" key="14">
    <source>
        <dbReference type="Google" id="ProtNLM"/>
    </source>
</evidence>
<dbReference type="Proteomes" id="UP001156690">
    <property type="component" value="Unassembled WGS sequence"/>
</dbReference>
<organism evidence="12 13">
    <name type="scientific">Vibrio penaeicida</name>
    <dbReference type="NCBI Taxonomy" id="104609"/>
    <lineage>
        <taxon>Bacteria</taxon>
        <taxon>Pseudomonadati</taxon>
        <taxon>Pseudomonadota</taxon>
        <taxon>Gammaproteobacteria</taxon>
        <taxon>Vibrionales</taxon>
        <taxon>Vibrionaceae</taxon>
        <taxon>Vibrio</taxon>
    </lineage>
</organism>
<evidence type="ECO:0000256" key="4">
    <source>
        <dbReference type="ARBA" id="ARBA00022741"/>
    </source>
</evidence>
<protein>
    <recommendedName>
        <fullName evidence="14">Methionine--tRNA ligase</fullName>
    </recommendedName>
</protein>
<gene>
    <name evidence="12" type="ORF">GCM10007932_24010</name>
</gene>
<evidence type="ECO:0000256" key="3">
    <source>
        <dbReference type="ARBA" id="ARBA00022598"/>
    </source>
</evidence>
<evidence type="ECO:0000256" key="6">
    <source>
        <dbReference type="ARBA" id="ARBA00022917"/>
    </source>
</evidence>
<comment type="similarity">
    <text evidence="1">Belongs to the class-I aminoacyl-tRNA synthetase family. MetG type 1 subfamily.</text>
</comment>
<evidence type="ECO:0000313" key="12">
    <source>
        <dbReference type="EMBL" id="GLQ73041.1"/>
    </source>
</evidence>
<dbReference type="SUPFAM" id="SSF47323">
    <property type="entry name" value="Anticodon-binding domain of a subclass of class I aminoacyl-tRNA synthetases"/>
    <property type="match status" value="1"/>
</dbReference>